<dbReference type="Pfam" id="PF07786">
    <property type="entry name" value="HGSNAT_cat"/>
    <property type="match status" value="1"/>
</dbReference>
<feature type="transmembrane region" description="Helical" evidence="1">
    <location>
        <begin position="348"/>
        <end position="366"/>
    </location>
</feature>
<evidence type="ECO:0000313" key="4">
    <source>
        <dbReference type="Proteomes" id="UP001240447"/>
    </source>
</evidence>
<feature type="domain" description="Heparan-alpha-glucosaminide N-acetyltransferase catalytic" evidence="2">
    <location>
        <begin position="11"/>
        <end position="208"/>
    </location>
</feature>
<comment type="caution">
    <text evidence="3">The sequence shown here is derived from an EMBL/GenBank/DDBJ whole genome shotgun (WGS) entry which is preliminary data.</text>
</comment>
<sequence length="398" mass="41848">MTRPTPRPCTRIVGLDVARCLALLGMIATHVIATYDEAGERSWAAELAGGRASALFAVLAGVSLALMSGGARPVRGRERAGVAVGLLARAVLIAALGLWLGGRDSGVAVILTYYGVLFCLGIAFLGLRARALFVLAGVWALVGPAVSFVVRPELPERGFDSPTFAHLTERPAELLAELTVTGYYPVLVWLAYLLLGMAIGRLDLRRTMTAARLALVGLALALAAPVVSRLLVAQPAIRDALRDSVATTWTPGIVPGDLDRSLEGSLYGNVPTDTWAWLAVANPHASTPLDLARTGGSALLVIGVCVLAARVLPRLWAIAFGAGAMTLTLYSLHVVLLGEDVWTEGPDAFARQVALALVVGAVFAVVRRRGPLEAVVAAAGRTVRNASHSGMHWGRMRP</sequence>
<feature type="transmembrane region" description="Helical" evidence="1">
    <location>
        <begin position="316"/>
        <end position="336"/>
    </location>
</feature>
<evidence type="ECO:0000259" key="2">
    <source>
        <dbReference type="Pfam" id="PF07786"/>
    </source>
</evidence>
<feature type="transmembrane region" description="Helical" evidence="1">
    <location>
        <begin position="182"/>
        <end position="200"/>
    </location>
</feature>
<name>A0ABT9NME1_9ACTN</name>
<feature type="transmembrane region" description="Helical" evidence="1">
    <location>
        <begin position="80"/>
        <end position="100"/>
    </location>
</feature>
<dbReference type="InterPro" id="IPR012429">
    <property type="entry name" value="HGSNAT_cat"/>
</dbReference>
<keyword evidence="1" id="KW-0812">Transmembrane</keyword>
<dbReference type="RefSeq" id="WP_306824955.1">
    <property type="nucleotide sequence ID" value="NZ_JAUSQM010000001.1"/>
</dbReference>
<gene>
    <name evidence="3" type="ORF">J2S59_001402</name>
</gene>
<keyword evidence="1" id="KW-0472">Membrane</keyword>
<proteinExistence type="predicted"/>
<feature type="transmembrane region" description="Helical" evidence="1">
    <location>
        <begin position="106"/>
        <end position="125"/>
    </location>
</feature>
<evidence type="ECO:0000313" key="3">
    <source>
        <dbReference type="EMBL" id="MDP9821593.1"/>
    </source>
</evidence>
<accession>A0ABT9NME1</accession>
<feature type="transmembrane region" description="Helical" evidence="1">
    <location>
        <begin position="47"/>
        <end position="68"/>
    </location>
</feature>
<feature type="transmembrane region" description="Helical" evidence="1">
    <location>
        <begin position="212"/>
        <end position="232"/>
    </location>
</feature>
<reference evidence="3 4" key="1">
    <citation type="submission" date="2023-07" db="EMBL/GenBank/DDBJ databases">
        <title>Sequencing the genomes of 1000 actinobacteria strains.</title>
        <authorList>
            <person name="Klenk H.-P."/>
        </authorList>
    </citation>
    <scope>NUCLEOTIDE SEQUENCE [LARGE SCALE GENOMIC DNA]</scope>
    <source>
        <strain evidence="3 4">GD13</strain>
    </source>
</reference>
<feature type="transmembrane region" description="Helical" evidence="1">
    <location>
        <begin position="12"/>
        <end position="35"/>
    </location>
</feature>
<dbReference type="EMBL" id="JAUSQM010000001">
    <property type="protein sequence ID" value="MDP9821593.1"/>
    <property type="molecule type" value="Genomic_DNA"/>
</dbReference>
<keyword evidence="4" id="KW-1185">Reference proteome</keyword>
<dbReference type="Proteomes" id="UP001240447">
    <property type="component" value="Unassembled WGS sequence"/>
</dbReference>
<evidence type="ECO:0000256" key="1">
    <source>
        <dbReference type="SAM" id="Phobius"/>
    </source>
</evidence>
<protein>
    <submittedName>
        <fullName evidence="3">Membrane protein</fullName>
    </submittedName>
</protein>
<organism evidence="3 4">
    <name type="scientific">Nocardioides massiliensis</name>
    <dbReference type="NCBI Taxonomy" id="1325935"/>
    <lineage>
        <taxon>Bacteria</taxon>
        <taxon>Bacillati</taxon>
        <taxon>Actinomycetota</taxon>
        <taxon>Actinomycetes</taxon>
        <taxon>Propionibacteriales</taxon>
        <taxon>Nocardioidaceae</taxon>
        <taxon>Nocardioides</taxon>
    </lineage>
</organism>
<keyword evidence="1" id="KW-1133">Transmembrane helix</keyword>
<feature type="transmembrane region" description="Helical" evidence="1">
    <location>
        <begin position="132"/>
        <end position="150"/>
    </location>
</feature>
<feature type="transmembrane region" description="Helical" evidence="1">
    <location>
        <begin position="291"/>
        <end position="309"/>
    </location>
</feature>